<organism evidence="1 2">
    <name type="scientific">Clostridioides difficile</name>
    <name type="common">Peptoclostridium difficile</name>
    <dbReference type="NCBI Taxonomy" id="1496"/>
    <lineage>
        <taxon>Bacteria</taxon>
        <taxon>Bacillati</taxon>
        <taxon>Bacillota</taxon>
        <taxon>Clostridia</taxon>
        <taxon>Peptostreptococcales</taxon>
        <taxon>Peptostreptococcaceae</taxon>
        <taxon>Clostridioides</taxon>
    </lineage>
</organism>
<dbReference type="RefSeq" id="WP_021373851.1">
    <property type="nucleotide sequence ID" value="NZ_BIMY01000032.1"/>
</dbReference>
<reference evidence="1" key="2">
    <citation type="submission" date="2021-06" db="EMBL/GenBank/DDBJ databases">
        <authorList>
            <consortium name="NCBI Pathogen Detection Project"/>
        </authorList>
    </citation>
    <scope>NUCLEOTIDE SEQUENCE</scope>
    <source>
        <strain evidence="1">Clostridioides</strain>
    </source>
</reference>
<evidence type="ECO:0000313" key="1">
    <source>
        <dbReference type="EMBL" id="HBH2621744.1"/>
    </source>
</evidence>
<reference evidence="1" key="1">
    <citation type="journal article" date="2018" name="Genome Biol.">
        <title>SKESA: strategic k-mer extension for scrupulous assemblies.</title>
        <authorList>
            <person name="Souvorov A."/>
            <person name="Agarwala R."/>
            <person name="Lipman D.J."/>
        </authorList>
    </citation>
    <scope>NUCLEOTIDE SEQUENCE</scope>
    <source>
        <strain evidence="1">Clostridioides</strain>
    </source>
</reference>
<comment type="caution">
    <text evidence="1">The sequence shown here is derived from an EMBL/GenBank/DDBJ whole genome shotgun (WGS) entry which is preliminary data.</text>
</comment>
<gene>
    <name evidence="1" type="ORF">KRQ00_003553</name>
</gene>
<evidence type="ECO:0000313" key="2">
    <source>
        <dbReference type="Proteomes" id="UP000879542"/>
    </source>
</evidence>
<protein>
    <submittedName>
        <fullName evidence="1">Uncharacterized protein</fullName>
    </submittedName>
</protein>
<dbReference type="EMBL" id="DAEQIJ010000026">
    <property type="protein sequence ID" value="HBH2621744.1"/>
    <property type="molecule type" value="Genomic_DNA"/>
</dbReference>
<sequence length="60" mass="6953">MKMISHMNILERAEFTDKIANAIMSANKEIERGCAFNEAVEIVKQMEYRENKYNEGDIAI</sequence>
<name>A0A9P3WUU6_CLODI</name>
<dbReference type="AlphaFoldDB" id="A0A9P3WUU6"/>
<dbReference type="Proteomes" id="UP000879542">
    <property type="component" value="Unassembled WGS sequence"/>
</dbReference>
<accession>A0A9P3WUU6</accession>
<proteinExistence type="predicted"/>